<organism evidence="2 3">
    <name type="scientific">Raoultibacter timonensis</name>
    <dbReference type="NCBI Taxonomy" id="1907662"/>
    <lineage>
        <taxon>Bacteria</taxon>
        <taxon>Bacillati</taxon>
        <taxon>Actinomycetota</taxon>
        <taxon>Coriobacteriia</taxon>
        <taxon>Eggerthellales</taxon>
        <taxon>Eggerthellaceae</taxon>
        <taxon>Raoultibacter</taxon>
    </lineage>
</organism>
<evidence type="ECO:0000259" key="1">
    <source>
        <dbReference type="Pfam" id="PF04993"/>
    </source>
</evidence>
<sequence>MASSQEFAEYVCDQLAEAGFIHVRKMFGEYGVYCEGKYFGLICDNRFLVKITEGGERLMPGCPRGLPYEGAKEAFLIEDLEDRKFLAELVRTTCAELPAPKPKKKKARS</sequence>
<dbReference type="Proteomes" id="UP001320544">
    <property type="component" value="Chromosome"/>
</dbReference>
<keyword evidence="3" id="KW-1185">Reference proteome</keyword>
<dbReference type="Pfam" id="PF04993">
    <property type="entry name" value="TfoX_N"/>
    <property type="match status" value="1"/>
</dbReference>
<evidence type="ECO:0000313" key="2">
    <source>
        <dbReference type="EMBL" id="BDE97236.1"/>
    </source>
</evidence>
<dbReference type="SUPFAM" id="SSF159894">
    <property type="entry name" value="YgaC/TfoX-N like"/>
    <property type="match status" value="1"/>
</dbReference>
<dbReference type="InterPro" id="IPR007076">
    <property type="entry name" value="TfoX_N"/>
</dbReference>
<dbReference type="RefSeq" id="WP_244386428.1">
    <property type="nucleotide sequence ID" value="NZ_AP025564.1"/>
</dbReference>
<feature type="domain" description="TfoX N-terminal" evidence="1">
    <location>
        <begin position="13"/>
        <end position="56"/>
    </location>
</feature>
<reference evidence="2 3" key="1">
    <citation type="submission" date="2022-01" db="EMBL/GenBank/DDBJ databases">
        <title>Novel bile acid biosynthetic pathways are enriched in the microbiome of centenarians.</title>
        <authorList>
            <person name="Sato Y."/>
            <person name="Atarashi K."/>
            <person name="Plichta R.D."/>
            <person name="Arai Y."/>
            <person name="Sasajima S."/>
            <person name="Kearney M.S."/>
            <person name="Suda W."/>
            <person name="Takeshita K."/>
            <person name="Sasaki T."/>
            <person name="Okamoto S."/>
            <person name="Skelly N.A."/>
            <person name="Okamura Y."/>
            <person name="Vlamakis H."/>
            <person name="Li Y."/>
            <person name="Tanoue T."/>
            <person name="Takei H."/>
            <person name="Nittono H."/>
            <person name="Narushima S."/>
            <person name="Irie J."/>
            <person name="Itoh H."/>
            <person name="Moriya K."/>
            <person name="Sugiura Y."/>
            <person name="Suematsu M."/>
            <person name="Moritoki N."/>
            <person name="Shibata S."/>
            <person name="Littman R.D."/>
            <person name="Fischbach A.M."/>
            <person name="Uwamino Y."/>
            <person name="Inoue T."/>
            <person name="Honda A."/>
            <person name="Hattori M."/>
            <person name="Murai T."/>
            <person name="Xavier J.R."/>
            <person name="Hirose N."/>
            <person name="Honda K."/>
        </authorList>
    </citation>
    <scope>NUCLEOTIDE SEQUENCE [LARGE SCALE GENOMIC DNA]</scope>
    <source>
        <strain evidence="2 3">CE91-St30</strain>
    </source>
</reference>
<name>A0ABN6MGV3_9ACTN</name>
<gene>
    <name evidence="2" type="ORF">CE91St30_25690</name>
</gene>
<protein>
    <submittedName>
        <fullName evidence="2">Competence protein TfoX</fullName>
    </submittedName>
</protein>
<evidence type="ECO:0000313" key="3">
    <source>
        <dbReference type="Proteomes" id="UP001320544"/>
    </source>
</evidence>
<proteinExistence type="predicted"/>
<dbReference type="EMBL" id="AP025564">
    <property type="protein sequence ID" value="BDE97236.1"/>
    <property type="molecule type" value="Genomic_DNA"/>
</dbReference>
<accession>A0ABN6MGV3</accession>
<dbReference type="Gene3D" id="3.30.1460.30">
    <property type="entry name" value="YgaC/TfoX-N like chaperone"/>
    <property type="match status" value="1"/>
</dbReference>